<dbReference type="CDD" id="cd03801">
    <property type="entry name" value="GT4_PimA-like"/>
    <property type="match status" value="1"/>
</dbReference>
<dbReference type="EMBL" id="KX117089">
    <property type="protein sequence ID" value="ANF30069.1"/>
    <property type="molecule type" value="Genomic_DNA"/>
</dbReference>
<dbReference type="Gene3D" id="3.40.50.2000">
    <property type="entry name" value="Glycogen Phosphorylase B"/>
    <property type="match status" value="2"/>
</dbReference>
<protein>
    <submittedName>
        <fullName evidence="3">Glycosyltransferase group 1</fullName>
    </submittedName>
</protein>
<evidence type="ECO:0000256" key="1">
    <source>
        <dbReference type="ARBA" id="ARBA00022679"/>
    </source>
</evidence>
<name>A0A172X0C8_HAFAL</name>
<dbReference type="InterPro" id="IPR001296">
    <property type="entry name" value="Glyco_trans_1"/>
</dbReference>
<sequence>MKNRRVYFYTKHENKGASSRYRSIQYFPMLRESGFEVIQRYLFSDAYLESKYKKNKIYLIYAIAAYLRRLLHILMDFRSSNVIYVEKEFFPYLPPFFEFLAKVIRLKYIVDYDDAVWHNYDSNRFRFIRYLLSNKHKKIIGYAEKVVVGNDYLAQYALKFHPKKNVTIIPTALSSNRYASDKLSRADNATDIVWIGSPSTSKYIIEIDNELKKITDRHNVVVRLIGFDSYLADQLSCKNLVIEWNESTELTELSKGCLGIMPLVDRPFERGKCGFKLIQYMALGLPILGSPIGVNDSIIIDNVNGYKCSTASDWSEKIEYLILNPELRQTLGERGRKIFINEYCAETLVHKYIELINEAFIDKNKSVGE</sequence>
<reference evidence="3" key="1">
    <citation type="journal article" date="2016" name="PLoS ONE">
        <title>Genetic Diversity of O-Antigens in Hafnia alvei and the Development of a Suspension Array for Serotype Detection.</title>
        <authorList>
            <person name="Duan Z."/>
            <person name="Niedziela T."/>
            <person name="Lugowski C."/>
            <person name="Cao B."/>
            <person name="Wang T."/>
            <person name="Xu L."/>
            <person name="Yang B."/>
            <person name="Liu B."/>
            <person name="Wang L."/>
        </authorList>
    </citation>
    <scope>NUCLEOTIDE SEQUENCE</scope>
    <source>
        <strain evidence="3">PCM1212</strain>
    </source>
</reference>
<proteinExistence type="predicted"/>
<dbReference type="SUPFAM" id="SSF53756">
    <property type="entry name" value="UDP-Glycosyltransferase/glycogen phosphorylase"/>
    <property type="match status" value="1"/>
</dbReference>
<dbReference type="AlphaFoldDB" id="A0A172X0C8"/>
<dbReference type="PANTHER" id="PTHR46401">
    <property type="entry name" value="GLYCOSYLTRANSFERASE WBBK-RELATED"/>
    <property type="match status" value="1"/>
</dbReference>
<dbReference type="GO" id="GO:0009103">
    <property type="term" value="P:lipopolysaccharide biosynthetic process"/>
    <property type="evidence" value="ECO:0007669"/>
    <property type="project" value="TreeGrafter"/>
</dbReference>
<dbReference type="GO" id="GO:0016757">
    <property type="term" value="F:glycosyltransferase activity"/>
    <property type="evidence" value="ECO:0007669"/>
    <property type="project" value="InterPro"/>
</dbReference>
<feature type="domain" description="Glycosyl transferase family 1" evidence="2">
    <location>
        <begin position="273"/>
        <end position="337"/>
    </location>
</feature>
<dbReference type="Pfam" id="PF00534">
    <property type="entry name" value="Glycos_transf_1"/>
    <property type="match status" value="1"/>
</dbReference>
<organism evidence="3">
    <name type="scientific">Hafnia alvei</name>
    <dbReference type="NCBI Taxonomy" id="569"/>
    <lineage>
        <taxon>Bacteria</taxon>
        <taxon>Pseudomonadati</taxon>
        <taxon>Pseudomonadota</taxon>
        <taxon>Gammaproteobacteria</taxon>
        <taxon>Enterobacterales</taxon>
        <taxon>Hafniaceae</taxon>
        <taxon>Hafnia</taxon>
    </lineage>
</organism>
<evidence type="ECO:0000259" key="2">
    <source>
        <dbReference type="Pfam" id="PF00534"/>
    </source>
</evidence>
<keyword evidence="1 3" id="KW-0808">Transferase</keyword>
<dbReference type="PANTHER" id="PTHR46401:SF2">
    <property type="entry name" value="GLYCOSYLTRANSFERASE WBBK-RELATED"/>
    <property type="match status" value="1"/>
</dbReference>
<accession>A0A172X0C8</accession>
<evidence type="ECO:0000313" key="3">
    <source>
        <dbReference type="EMBL" id="ANF30069.1"/>
    </source>
</evidence>